<dbReference type="Proteomes" id="UP001605918">
    <property type="component" value="Unassembled WGS sequence"/>
</dbReference>
<dbReference type="Gene3D" id="1.20.910.10">
    <property type="entry name" value="Heme oxygenase-like"/>
    <property type="match status" value="1"/>
</dbReference>
<dbReference type="RefSeq" id="WP_394502878.1">
    <property type="nucleotide sequence ID" value="NZ_JBIEIL010000001.1"/>
</dbReference>
<gene>
    <name evidence="1" type="ORF">ACGSLL_02680</name>
</gene>
<dbReference type="EMBL" id="JBIEIL010000001">
    <property type="protein sequence ID" value="MFG6203245.1"/>
    <property type="molecule type" value="Genomic_DNA"/>
</dbReference>
<proteinExistence type="predicted"/>
<protein>
    <submittedName>
        <fullName evidence="1">Iron-containing redox enzyme family protein</fullName>
        <ecNumber evidence="1">1.-.-.-</ecNumber>
    </submittedName>
</protein>
<reference evidence="1 2" key="1">
    <citation type="submission" date="2024-10" db="EMBL/GenBank/DDBJ databases">
        <title>Whole genome of Pseudomonas sp Strain RB5.</title>
        <authorList>
            <person name="Selami N."/>
        </authorList>
    </citation>
    <scope>NUCLEOTIDE SEQUENCE [LARGE SCALE GENOMIC DNA]</scope>
    <source>
        <strain evidence="1 2">RB5</strain>
    </source>
</reference>
<evidence type="ECO:0000313" key="1">
    <source>
        <dbReference type="EMBL" id="MFG6203245.1"/>
    </source>
</evidence>
<dbReference type="SMART" id="SM01236">
    <property type="entry name" value="Haem_oxygenase_2"/>
    <property type="match status" value="1"/>
</dbReference>
<dbReference type="InterPro" id="IPR016084">
    <property type="entry name" value="Haem_Oase-like_multi-hlx"/>
</dbReference>
<dbReference type="GO" id="GO:0016491">
    <property type="term" value="F:oxidoreductase activity"/>
    <property type="evidence" value="ECO:0007669"/>
    <property type="project" value="UniProtKB-KW"/>
</dbReference>
<comment type="caution">
    <text evidence="1">The sequence shown here is derived from an EMBL/GenBank/DDBJ whole genome shotgun (WGS) entry which is preliminary data.</text>
</comment>
<evidence type="ECO:0000313" key="2">
    <source>
        <dbReference type="Proteomes" id="UP001605918"/>
    </source>
</evidence>
<accession>A0ABW7D5A0</accession>
<sequence>MTLIDIPIKKSSHRAVLQTVSYHDLYDRLLAEDSAVDRFAYDLLRQQLNLAAELPVDLPSEPEALAQWSEAHCADVAAQYAEYLSARQQGADRRYFRNKSHALYFLQHVAPIKEVDGAWLAGIPAHWQDQRFDYLLDTYLEELGDGVPRQNHVVIYRKLLAEHDCADLQGLADEYFLQGALQLALGRFGDEFLPEVIGYNLGYEQPPLHLLISSYELAELGIDPQYFRLHVTIDNASTGHARKAVQALLRLIPAGPEREDFYRRMTVGYRLNDLGKGSTAVIQEFDLQRAVVSMLERKAIFGQHMHSDYCRIEDRTINQWLAAPGQMADFLAALERKSWIKRGQPVEQSRFWRLIEGSEAVMFGVFNGYEKQLLSDWITGDCPDNAHRPYVARRGAAADEQLEIADAEQRTLEKSLENLPPVEQMRKLQPWLQPQRHWRPAGLFATRRFIQLRDRLR</sequence>
<keyword evidence="2" id="KW-1185">Reference proteome</keyword>
<organism evidence="1 2">
    <name type="scientific">Pseudomonas retamae</name>
    <dbReference type="NCBI Taxonomy" id="702110"/>
    <lineage>
        <taxon>Bacteria</taxon>
        <taxon>Pseudomonadati</taxon>
        <taxon>Pseudomonadota</taxon>
        <taxon>Gammaproteobacteria</taxon>
        <taxon>Pseudomonadales</taxon>
        <taxon>Pseudomonadaceae</taxon>
        <taxon>Pseudomonas</taxon>
    </lineage>
</organism>
<keyword evidence="1" id="KW-0560">Oxidoreductase</keyword>
<name>A0ABW7D5A0_9PSED</name>
<dbReference type="EC" id="1.-.-.-" evidence="1"/>
<dbReference type="Pfam" id="PF14518">
    <property type="entry name" value="Haem_oxygenas_2"/>
    <property type="match status" value="1"/>
</dbReference>